<organism evidence="1 2">
    <name type="scientific">Caballeronia glebae</name>
    <dbReference type="NCBI Taxonomy" id="1777143"/>
    <lineage>
        <taxon>Bacteria</taxon>
        <taxon>Pseudomonadati</taxon>
        <taxon>Pseudomonadota</taxon>
        <taxon>Betaproteobacteria</taxon>
        <taxon>Burkholderiales</taxon>
        <taxon>Burkholderiaceae</taxon>
        <taxon>Caballeronia</taxon>
    </lineage>
</organism>
<gene>
    <name evidence="1" type="ORF">AWB82_03973</name>
</gene>
<dbReference type="STRING" id="1777143.AWB82_03973"/>
<sequence length="125" mass="13999">MNEISNRLSAYGHFHDWYLETIVVRGMINRRIPDTLVLGLFDYEREVRLTFNGVTRLGIESGGALNIVNAIEIVDPDSQAFQQAQSLLAKSAHDKRRGIHTAYLYSTVGAEIAIEFDSLTIESEG</sequence>
<dbReference type="AlphaFoldDB" id="A0A158BE52"/>
<name>A0A158BE52_9BURK</name>
<evidence type="ECO:0000313" key="1">
    <source>
        <dbReference type="EMBL" id="SAK68354.1"/>
    </source>
</evidence>
<comment type="caution">
    <text evidence="1">The sequence shown here is derived from an EMBL/GenBank/DDBJ whole genome shotgun (WGS) entry which is preliminary data.</text>
</comment>
<dbReference type="OrthoDB" id="9104104at2"/>
<keyword evidence="2" id="KW-1185">Reference proteome</keyword>
<proteinExistence type="predicted"/>
<protein>
    <submittedName>
        <fullName evidence="1">Uncharacterized protein</fullName>
    </submittedName>
</protein>
<accession>A0A158BE52</accession>
<evidence type="ECO:0000313" key="2">
    <source>
        <dbReference type="Proteomes" id="UP000054596"/>
    </source>
</evidence>
<reference evidence="1" key="1">
    <citation type="submission" date="2016-01" db="EMBL/GenBank/DDBJ databases">
        <authorList>
            <person name="Peeters C."/>
        </authorList>
    </citation>
    <scope>NUCLEOTIDE SEQUENCE [LARGE SCALE GENOMIC DNA]</scope>
    <source>
        <strain evidence="1">LMG 29325</strain>
    </source>
</reference>
<dbReference type="RefSeq" id="WP_086970180.1">
    <property type="nucleotide sequence ID" value="NZ_FCOJ02000028.1"/>
</dbReference>
<dbReference type="Proteomes" id="UP000054596">
    <property type="component" value="Unassembled WGS sequence"/>
</dbReference>
<dbReference type="EMBL" id="FCOJ02000028">
    <property type="protein sequence ID" value="SAK68354.1"/>
    <property type="molecule type" value="Genomic_DNA"/>
</dbReference>